<keyword evidence="4 5" id="KW-0472">Membrane</keyword>
<evidence type="ECO:0000313" key="6">
    <source>
        <dbReference type="EMBL" id="PUB18646.1"/>
    </source>
</evidence>
<dbReference type="Proteomes" id="UP000244523">
    <property type="component" value="Unassembled WGS sequence"/>
</dbReference>
<evidence type="ECO:0000256" key="2">
    <source>
        <dbReference type="ARBA" id="ARBA00022692"/>
    </source>
</evidence>
<evidence type="ECO:0000256" key="3">
    <source>
        <dbReference type="ARBA" id="ARBA00022989"/>
    </source>
</evidence>
<sequence length="129" mass="13898">MISLPVTSLTAVACAVILIILTYRVILLRRKDGVVLGDNDDRILTKAIRGHGNASEQMPLALILLGLIEVQGGNPVLTGTLAAIFVAGRALHGVYFGRHGTPWQFRFYGMMLTMLAQAGLVLALLFVLL</sequence>
<dbReference type="AlphaFoldDB" id="A0A2T6KQ09"/>
<dbReference type="EMBL" id="QBUD01000001">
    <property type="protein sequence ID" value="PUB18646.1"/>
    <property type="molecule type" value="Genomic_DNA"/>
</dbReference>
<comment type="caution">
    <text evidence="6">The sequence shown here is derived from an EMBL/GenBank/DDBJ whole genome shotgun (WGS) entry which is preliminary data.</text>
</comment>
<comment type="subcellular location">
    <subcellularLocation>
        <location evidence="1">Membrane</location>
    </subcellularLocation>
</comment>
<feature type="transmembrane region" description="Helical" evidence="5">
    <location>
        <begin position="107"/>
        <end position="128"/>
    </location>
</feature>
<evidence type="ECO:0000256" key="1">
    <source>
        <dbReference type="ARBA" id="ARBA00004370"/>
    </source>
</evidence>
<evidence type="ECO:0000256" key="4">
    <source>
        <dbReference type="ARBA" id="ARBA00023136"/>
    </source>
</evidence>
<proteinExistence type="predicted"/>
<dbReference type="InterPro" id="IPR001129">
    <property type="entry name" value="Membr-assoc_MAPEG"/>
</dbReference>
<dbReference type="OrthoDB" id="7619858at2"/>
<evidence type="ECO:0008006" key="8">
    <source>
        <dbReference type="Google" id="ProtNLM"/>
    </source>
</evidence>
<dbReference type="Pfam" id="PF01124">
    <property type="entry name" value="MAPEG"/>
    <property type="match status" value="1"/>
</dbReference>
<keyword evidence="2 5" id="KW-0812">Transmembrane</keyword>
<dbReference type="PANTHER" id="PTHR35814:SF1">
    <property type="entry name" value="GLUTATHIONE S-TRANSFERASE-RELATED"/>
    <property type="match status" value="1"/>
</dbReference>
<dbReference type="SUPFAM" id="SSF161084">
    <property type="entry name" value="MAPEG domain-like"/>
    <property type="match status" value="1"/>
</dbReference>
<feature type="transmembrane region" description="Helical" evidence="5">
    <location>
        <begin position="6"/>
        <end position="26"/>
    </location>
</feature>
<organism evidence="6 7">
    <name type="scientific">Yoonia sediminilitoris</name>
    <dbReference type="NCBI Taxonomy" id="1286148"/>
    <lineage>
        <taxon>Bacteria</taxon>
        <taxon>Pseudomonadati</taxon>
        <taxon>Pseudomonadota</taxon>
        <taxon>Alphaproteobacteria</taxon>
        <taxon>Rhodobacterales</taxon>
        <taxon>Paracoccaceae</taxon>
        <taxon>Yoonia</taxon>
    </lineage>
</organism>
<dbReference type="PANTHER" id="PTHR35814">
    <property type="match status" value="1"/>
</dbReference>
<protein>
    <recommendedName>
        <fullName evidence="8">Glutathione S-transferase</fullName>
    </recommendedName>
</protein>
<keyword evidence="3 5" id="KW-1133">Transmembrane helix</keyword>
<reference evidence="6 7" key="1">
    <citation type="submission" date="2018-04" db="EMBL/GenBank/DDBJ databases">
        <title>Genomic Encyclopedia of Archaeal and Bacterial Type Strains, Phase II (KMG-II): from individual species to whole genera.</title>
        <authorList>
            <person name="Goeker M."/>
        </authorList>
    </citation>
    <scope>NUCLEOTIDE SEQUENCE [LARGE SCALE GENOMIC DNA]</scope>
    <source>
        <strain evidence="6 7">DSM 29955</strain>
    </source>
</reference>
<dbReference type="RefSeq" id="WP_108384389.1">
    <property type="nucleotide sequence ID" value="NZ_QBUD01000001.1"/>
</dbReference>
<accession>A0A2T6KQ09</accession>
<dbReference type="Gene3D" id="1.20.120.550">
    <property type="entry name" value="Membrane associated eicosanoid/glutathione metabolism-like domain"/>
    <property type="match status" value="1"/>
</dbReference>
<dbReference type="InterPro" id="IPR023352">
    <property type="entry name" value="MAPEG-like_dom_sf"/>
</dbReference>
<gene>
    <name evidence="6" type="ORF">C8N45_101231</name>
</gene>
<name>A0A2T6KQ09_9RHOB</name>
<dbReference type="GO" id="GO:0016020">
    <property type="term" value="C:membrane"/>
    <property type="evidence" value="ECO:0007669"/>
    <property type="project" value="UniProtKB-SubCell"/>
</dbReference>
<keyword evidence="7" id="KW-1185">Reference proteome</keyword>
<evidence type="ECO:0000313" key="7">
    <source>
        <dbReference type="Proteomes" id="UP000244523"/>
    </source>
</evidence>
<evidence type="ECO:0000256" key="5">
    <source>
        <dbReference type="SAM" id="Phobius"/>
    </source>
</evidence>